<dbReference type="Proteomes" id="UP000276133">
    <property type="component" value="Unassembled WGS sequence"/>
</dbReference>
<dbReference type="GO" id="GO:0043596">
    <property type="term" value="C:nuclear replication fork"/>
    <property type="evidence" value="ECO:0007669"/>
    <property type="project" value="TreeGrafter"/>
</dbReference>
<gene>
    <name evidence="13" type="ORF">BpHYR1_014043</name>
</gene>
<dbReference type="InterPro" id="IPR042320">
    <property type="entry name" value="MMS22-like"/>
</dbReference>
<evidence type="ECO:0000256" key="1">
    <source>
        <dbReference type="ARBA" id="ARBA00004123"/>
    </source>
</evidence>
<dbReference type="OrthoDB" id="8193282at2759"/>
<keyword evidence="6" id="KW-0227">DNA damage</keyword>
<keyword evidence="7" id="KW-0156">Chromatin regulator</keyword>
<dbReference type="GO" id="GO:0006325">
    <property type="term" value="P:chromatin organization"/>
    <property type="evidence" value="ECO:0007669"/>
    <property type="project" value="UniProtKB-KW"/>
</dbReference>
<evidence type="ECO:0000256" key="9">
    <source>
        <dbReference type="ARBA" id="ARBA00023242"/>
    </source>
</evidence>
<dbReference type="PANTHER" id="PTHR28547">
    <property type="entry name" value="PROTEIN MMS22-LIKE"/>
    <property type="match status" value="1"/>
</dbReference>
<evidence type="ECO:0000256" key="7">
    <source>
        <dbReference type="ARBA" id="ARBA00022853"/>
    </source>
</evidence>
<comment type="subcellular location">
    <subcellularLocation>
        <location evidence="2">Chromosome</location>
    </subcellularLocation>
    <subcellularLocation>
        <location evidence="1">Nucleus</location>
    </subcellularLocation>
</comment>
<accession>A0A3M7T641</accession>
<dbReference type="GO" id="GO:0000724">
    <property type="term" value="P:double-strand break repair via homologous recombination"/>
    <property type="evidence" value="ECO:0007669"/>
    <property type="project" value="InterPro"/>
</dbReference>
<evidence type="ECO:0000259" key="11">
    <source>
        <dbReference type="Pfam" id="PF14910"/>
    </source>
</evidence>
<protein>
    <recommendedName>
        <fullName evidence="4">Protein MMS22-like</fullName>
    </recommendedName>
    <alternativeName>
        <fullName evidence="10">Methyl methanesulfonate-sensitivity protein 22-like</fullName>
    </alternativeName>
</protein>
<dbReference type="STRING" id="10195.A0A3M7T641"/>
<dbReference type="AlphaFoldDB" id="A0A3M7T641"/>
<evidence type="ECO:0000256" key="8">
    <source>
        <dbReference type="ARBA" id="ARBA00023204"/>
    </source>
</evidence>
<comment type="similarity">
    <text evidence="3">Belongs to the MMS22 family. MMS22L subfamily.</text>
</comment>
<evidence type="ECO:0000256" key="2">
    <source>
        <dbReference type="ARBA" id="ARBA00004286"/>
    </source>
</evidence>
<proteinExistence type="inferred from homology"/>
<evidence type="ECO:0000259" key="12">
    <source>
        <dbReference type="Pfam" id="PF14911"/>
    </source>
</evidence>
<name>A0A3M7T641_BRAPC</name>
<reference evidence="13 14" key="1">
    <citation type="journal article" date="2018" name="Sci. Rep.">
        <title>Genomic signatures of local adaptation to the degree of environmental predictability in rotifers.</title>
        <authorList>
            <person name="Franch-Gras L."/>
            <person name="Hahn C."/>
            <person name="Garcia-Roger E.M."/>
            <person name="Carmona M.J."/>
            <person name="Serra M."/>
            <person name="Gomez A."/>
        </authorList>
    </citation>
    <scope>NUCLEOTIDE SEQUENCE [LARGE SCALE GENOMIC DNA]</scope>
    <source>
        <strain evidence="13">HYR1</strain>
    </source>
</reference>
<evidence type="ECO:0000256" key="5">
    <source>
        <dbReference type="ARBA" id="ARBA00022454"/>
    </source>
</evidence>
<dbReference type="GO" id="GO:0031297">
    <property type="term" value="P:replication fork processing"/>
    <property type="evidence" value="ECO:0007669"/>
    <property type="project" value="InterPro"/>
</dbReference>
<dbReference type="EMBL" id="REGN01000219">
    <property type="protein sequence ID" value="RNA43492.1"/>
    <property type="molecule type" value="Genomic_DNA"/>
</dbReference>
<evidence type="ECO:0000313" key="13">
    <source>
        <dbReference type="EMBL" id="RNA43492.1"/>
    </source>
</evidence>
<keyword evidence="9" id="KW-0539">Nucleus</keyword>
<evidence type="ECO:0000313" key="14">
    <source>
        <dbReference type="Proteomes" id="UP000276133"/>
    </source>
</evidence>
<evidence type="ECO:0000256" key="10">
    <source>
        <dbReference type="ARBA" id="ARBA00033326"/>
    </source>
</evidence>
<sequence>MRISCEDVNQFLELNVHQRFEESNEFLESLMLSGIDCAKDHSINEYDIDYFMIYEQNPQVYFNRIRSFIYKLINFPPKITKFSDSVGNFIYSLIVLTNKLINLVNDEQINDFNVEMSFYYKEILDELKKTLVVLGNWKNLNNNFLDSKCLIKEKALGDSVYALGFHTVLSVQNIILYLIYLLSQKLFSCQNSSMAMVFDFCSLNDHENQETCLFTQTLHFFINNLIQLSLHTFKKVSDMENLYENYQEMCCECVNKCWYFGYKIGQLFEKEAKIQQEQNNQQECKNYLDPCYQIIKSSMKEITEQNQVADQKSFNHIRIPLQMLCHEMESNSPQSSYIELSQIFSSNPSMSQSNPNSRKIFVDILLMLWESYFSKLINSSFFVQTKGTNSLFALNESQASLTDFKSGLKVINQITKCQIDQSNNIFQIFLSFLFTNLKDGNTGSMSSSSGSSNLVWRQFKGRLYTRLHDKRIAELDMSGFLNISYLFFTLIKCFSNSADLVTSQLKYEQFENFFRILNVFIKSKNMNKIEHVLSLNSSNVSYSSVVTSSKANALKIFLNMKFLALKLWYDSVELENEENSNVYTLLNDEFSLYLNNIVQEANLLIQNDQNSNQISNFKNSQVVGQFLTDYLVCFVDNCQNFISVNDSKVNLYLYQISLIICRLLNEIKFDTMFKLLSRKQNELIFSKISETLAIYKKIFQNELSNYTFNTKLSEMMSEFLKKLWSILIDQQSTLNKSSVFSYESMSFFGYQICSLYSHLIFNPASLVQNTTKEMKSLVDMIDYFALTTHIATNSNHQTNIEDHCQSVMVRLKFIELVLNDQELEQICQKNLHNFELKIFNLIIFAFINSTCTQNGPKDFFDLKESNTPQSDRILSSLINTCQNKMKIFKDSNLTLNSDVEHFLIDFISKFAQNLRIIQSLAEKKNYLENLNVYFADFLKLVQSVSSIASHSVLYKTYIIASQIVYHLSTFIHSRGRSDTLFAKIIDRLVLPVGSNKTTNSKLNPNSLYVANNQNSILISLKDSLHLFLIGISQLNYEYDGYLQRVLQSIIANFTMKFQMTQVDDHFIVLALERTFIENCSSEILNFRRYIISLLKQNFLEEPKNNNETEKNNSESDEMFSKSIEEVVTKWWNYQEPNRMFVSLTLIAKQKSSLMTRNIKELILEKVEESQSKFRYNSELKNILFTLFEYIDGDEGKVYLNKRLGFLWY</sequence>
<keyword evidence="5" id="KW-0158">Chromosome</keyword>
<comment type="caution">
    <text evidence="13">The sequence shown here is derived from an EMBL/GenBank/DDBJ whole genome shotgun (WGS) entry which is preliminary data.</text>
</comment>
<dbReference type="Pfam" id="PF14910">
    <property type="entry name" value="MMS22L_N"/>
    <property type="match status" value="1"/>
</dbReference>
<dbReference type="Pfam" id="PF14911">
    <property type="entry name" value="MMS22L_C"/>
    <property type="match status" value="1"/>
</dbReference>
<evidence type="ECO:0000256" key="4">
    <source>
        <dbReference type="ARBA" id="ARBA00021061"/>
    </source>
</evidence>
<feature type="domain" description="MMS22-like C-terminal" evidence="12">
    <location>
        <begin position="885"/>
        <end position="1103"/>
    </location>
</feature>
<feature type="domain" description="Protein MMS22-like N-terminal" evidence="11">
    <location>
        <begin position="363"/>
        <end position="494"/>
    </location>
</feature>
<keyword evidence="14" id="KW-1185">Reference proteome</keyword>
<organism evidence="13 14">
    <name type="scientific">Brachionus plicatilis</name>
    <name type="common">Marine rotifer</name>
    <name type="synonym">Brachionus muelleri</name>
    <dbReference type="NCBI Taxonomy" id="10195"/>
    <lineage>
        <taxon>Eukaryota</taxon>
        <taxon>Metazoa</taxon>
        <taxon>Spiralia</taxon>
        <taxon>Gnathifera</taxon>
        <taxon>Rotifera</taxon>
        <taxon>Eurotatoria</taxon>
        <taxon>Monogononta</taxon>
        <taxon>Pseudotrocha</taxon>
        <taxon>Ploima</taxon>
        <taxon>Brachionidae</taxon>
        <taxon>Brachionus</taxon>
    </lineage>
</organism>
<dbReference type="PANTHER" id="PTHR28547:SF1">
    <property type="entry name" value="PROTEIN MMS22-LIKE"/>
    <property type="match status" value="1"/>
</dbReference>
<evidence type="ECO:0000256" key="3">
    <source>
        <dbReference type="ARBA" id="ARBA00006585"/>
    </source>
</evidence>
<dbReference type="InterPro" id="IPR029425">
    <property type="entry name" value="MMS22L_N"/>
</dbReference>
<evidence type="ECO:0000256" key="6">
    <source>
        <dbReference type="ARBA" id="ARBA00022763"/>
    </source>
</evidence>
<keyword evidence="8" id="KW-0234">DNA repair</keyword>
<dbReference type="InterPro" id="IPR029424">
    <property type="entry name" value="MMS22L_C"/>
</dbReference>